<dbReference type="AlphaFoldDB" id="X0RYU5"/>
<accession>X0RYU5</accession>
<reference evidence="1" key="1">
    <citation type="journal article" date="2014" name="Front. Microbiol.">
        <title>High frequency of phylogenetically diverse reductive dehalogenase-homologous genes in deep subseafloor sedimentary metagenomes.</title>
        <authorList>
            <person name="Kawai M."/>
            <person name="Futagami T."/>
            <person name="Toyoda A."/>
            <person name="Takaki Y."/>
            <person name="Nishi S."/>
            <person name="Hori S."/>
            <person name="Arai W."/>
            <person name="Tsubouchi T."/>
            <person name="Morono Y."/>
            <person name="Uchiyama I."/>
            <person name="Ito T."/>
            <person name="Fujiyama A."/>
            <person name="Inagaki F."/>
            <person name="Takami H."/>
        </authorList>
    </citation>
    <scope>NUCLEOTIDE SEQUENCE</scope>
    <source>
        <strain evidence="1">Expedition CK06-06</strain>
    </source>
</reference>
<protein>
    <submittedName>
        <fullName evidence="1">Uncharacterized protein</fullName>
    </submittedName>
</protein>
<gene>
    <name evidence="1" type="ORF">S01H1_03050</name>
</gene>
<comment type="caution">
    <text evidence="1">The sequence shown here is derived from an EMBL/GenBank/DDBJ whole genome shotgun (WGS) entry which is preliminary data.</text>
</comment>
<organism evidence="1">
    <name type="scientific">marine sediment metagenome</name>
    <dbReference type="NCBI Taxonomy" id="412755"/>
    <lineage>
        <taxon>unclassified sequences</taxon>
        <taxon>metagenomes</taxon>
        <taxon>ecological metagenomes</taxon>
    </lineage>
</organism>
<sequence length="50" mass="5351">NKNAAAMLNQLKDDGAKLNVYLNGQLKRCSVGELATKTLTTTSRVSAADR</sequence>
<name>X0RYU5_9ZZZZ</name>
<evidence type="ECO:0000313" key="1">
    <source>
        <dbReference type="EMBL" id="GAF73979.1"/>
    </source>
</evidence>
<dbReference type="EMBL" id="BARS01001602">
    <property type="protein sequence ID" value="GAF73979.1"/>
    <property type="molecule type" value="Genomic_DNA"/>
</dbReference>
<feature type="non-terminal residue" evidence="1">
    <location>
        <position position="1"/>
    </location>
</feature>
<proteinExistence type="predicted"/>